<evidence type="ECO:0000313" key="2">
    <source>
        <dbReference type="EMBL" id="CCA21851.1"/>
    </source>
</evidence>
<dbReference type="EMBL" id="FR824181">
    <property type="protein sequence ID" value="CCA21851.1"/>
    <property type="molecule type" value="Genomic_DNA"/>
</dbReference>
<gene>
    <name evidence="1" type="primary">AlNc14C131G6972</name>
    <name evidence="2" type="synonym">AlNc14C136G7085</name>
    <name evidence="1" type="ORF">ALNC14_078670</name>
    <name evidence="2" type="ORF">ALNC14_079940</name>
</gene>
<dbReference type="EMBL" id="FR824176">
    <property type="protein sequence ID" value="CCA21724.1"/>
    <property type="molecule type" value="Genomic_DNA"/>
</dbReference>
<protein>
    <submittedName>
        <fullName evidence="1">AlNc14C131G6972 protein</fullName>
    </submittedName>
    <submittedName>
        <fullName evidence="2">AlNc14C136G7085 protein</fullName>
    </submittedName>
</protein>
<accession>F0WKC0</accession>
<name>F0WKC0_9STRA</name>
<dbReference type="AlphaFoldDB" id="F0WKC0"/>
<evidence type="ECO:0000313" key="1">
    <source>
        <dbReference type="EMBL" id="CCA21724.1"/>
    </source>
</evidence>
<reference evidence="1" key="1">
    <citation type="journal article" date="2011" name="PLoS Biol.">
        <title>Gene gain and loss during evolution of obligate parasitism in the white rust pathogen of Arabidopsis thaliana.</title>
        <authorList>
            <person name="Kemen E."/>
            <person name="Gardiner A."/>
            <person name="Schultz-Larsen T."/>
            <person name="Kemen A.C."/>
            <person name="Balmuth A.L."/>
            <person name="Robert-Seilaniantz A."/>
            <person name="Bailey K."/>
            <person name="Holub E."/>
            <person name="Studholme D.J."/>
            <person name="Maclean D."/>
            <person name="Jones J.D."/>
        </authorList>
    </citation>
    <scope>NUCLEOTIDE SEQUENCE</scope>
</reference>
<organism evidence="1">
    <name type="scientific">Albugo laibachii Nc14</name>
    <dbReference type="NCBI Taxonomy" id="890382"/>
    <lineage>
        <taxon>Eukaryota</taxon>
        <taxon>Sar</taxon>
        <taxon>Stramenopiles</taxon>
        <taxon>Oomycota</taxon>
        <taxon>Peronosporomycetes</taxon>
        <taxon>Albuginales</taxon>
        <taxon>Albuginaceae</taxon>
        <taxon>Albugo</taxon>
    </lineage>
</organism>
<proteinExistence type="predicted"/>
<dbReference type="HOGENOM" id="CLU_2517286_0_0_1"/>
<reference evidence="1" key="2">
    <citation type="submission" date="2011-02" db="EMBL/GenBank/DDBJ databases">
        <authorList>
            <person name="MacLean D."/>
        </authorList>
    </citation>
    <scope>NUCLEOTIDE SEQUENCE</scope>
</reference>
<sequence>MLGSASIKRSQKGLVGRESLKQHYLKHYFFASEMKSVVPPQRMLTNSWSNGNQMGNTASCTEMVACGSIDDNFWCSSVVRTLMLR</sequence>